<comment type="caution">
    <text evidence="1">The sequence shown here is derived from an EMBL/GenBank/DDBJ whole genome shotgun (WGS) entry which is preliminary data.</text>
</comment>
<accession>A0A0W4ZV85</accession>
<dbReference type="VEuPathDB" id="FungiDB:T551_00381"/>
<organism evidence="1 2">
    <name type="scientific">Pneumocystis jirovecii (strain RU7)</name>
    <name type="common">Human pneumocystis pneumonia agent</name>
    <dbReference type="NCBI Taxonomy" id="1408657"/>
    <lineage>
        <taxon>Eukaryota</taxon>
        <taxon>Fungi</taxon>
        <taxon>Dikarya</taxon>
        <taxon>Ascomycota</taxon>
        <taxon>Taphrinomycotina</taxon>
        <taxon>Pneumocystomycetes</taxon>
        <taxon>Pneumocystaceae</taxon>
        <taxon>Pneumocystis</taxon>
    </lineage>
</organism>
<dbReference type="AlphaFoldDB" id="A0A0W4ZV85"/>
<keyword evidence="2" id="KW-1185">Reference proteome</keyword>
<dbReference type="Proteomes" id="UP000053447">
    <property type="component" value="Unassembled WGS sequence"/>
</dbReference>
<evidence type="ECO:0000313" key="2">
    <source>
        <dbReference type="Proteomes" id="UP000053447"/>
    </source>
</evidence>
<proteinExistence type="predicted"/>
<gene>
    <name evidence="1" type="ORF">T551_00381</name>
</gene>
<protein>
    <submittedName>
        <fullName evidence="1">Uncharacterized protein</fullName>
    </submittedName>
</protein>
<dbReference type="EMBL" id="LFWA01000002">
    <property type="protein sequence ID" value="KTW32290.1"/>
    <property type="molecule type" value="Genomic_DNA"/>
</dbReference>
<sequence>MYRLKIPHRSQKLNPLNINIKFTPKYLIMIVRTPLYLYRASTAKNCTVYVLEFNLKRDIYIKKPSMYEKIDYIKSQTLIYVLYKKPYRSALNSYVY</sequence>
<reference evidence="2" key="1">
    <citation type="journal article" date="2016" name="Nat. Commun.">
        <title>Genome analysis of three Pneumocystis species reveals adaptation mechanisms to life exclusively in mammalian hosts.</title>
        <authorList>
            <person name="Ma L."/>
            <person name="Chen Z."/>
            <person name="Huang D.W."/>
            <person name="Kutty G."/>
            <person name="Ishihara M."/>
            <person name="Wang H."/>
            <person name="Abouelleil A."/>
            <person name="Bishop L."/>
            <person name="Davey E."/>
            <person name="Deng R."/>
            <person name="Deng X."/>
            <person name="Fan L."/>
            <person name="Fantoni G."/>
            <person name="Fitzgerald M."/>
            <person name="Gogineni E."/>
            <person name="Goldberg J.M."/>
            <person name="Handley G."/>
            <person name="Hu X."/>
            <person name="Huber C."/>
            <person name="Jiao X."/>
            <person name="Jones K."/>
            <person name="Levin J.Z."/>
            <person name="Liu Y."/>
            <person name="Macdonald P."/>
            <person name="Melnikov A."/>
            <person name="Raley C."/>
            <person name="Sassi M."/>
            <person name="Sherman B.T."/>
            <person name="Song X."/>
            <person name="Sykes S."/>
            <person name="Tran B."/>
            <person name="Walsh L."/>
            <person name="Xia Y."/>
            <person name="Yang J."/>
            <person name="Young S."/>
            <person name="Zeng Q."/>
            <person name="Zheng X."/>
            <person name="Stephens R."/>
            <person name="Nusbaum C."/>
            <person name="Birren B.W."/>
            <person name="Azadi P."/>
            <person name="Lempicki R.A."/>
            <person name="Cuomo C.A."/>
            <person name="Kovacs J.A."/>
        </authorList>
    </citation>
    <scope>NUCLEOTIDE SEQUENCE [LARGE SCALE GENOMIC DNA]</scope>
    <source>
        <strain evidence="2">RU7</strain>
    </source>
</reference>
<dbReference type="GeneID" id="28938903"/>
<dbReference type="RefSeq" id="XP_018230982.1">
    <property type="nucleotide sequence ID" value="XM_018372648.1"/>
</dbReference>
<evidence type="ECO:0000313" key="1">
    <source>
        <dbReference type="EMBL" id="KTW32290.1"/>
    </source>
</evidence>
<name>A0A0W4ZV85_PNEJ7</name>